<dbReference type="InterPro" id="IPR036412">
    <property type="entry name" value="HAD-like_sf"/>
</dbReference>
<protein>
    <submittedName>
        <fullName evidence="1">Hydrolase</fullName>
    </submittedName>
</protein>
<dbReference type="SUPFAM" id="SSF56784">
    <property type="entry name" value="HAD-like"/>
    <property type="match status" value="1"/>
</dbReference>
<dbReference type="GO" id="GO:0016787">
    <property type="term" value="F:hydrolase activity"/>
    <property type="evidence" value="ECO:0007669"/>
    <property type="project" value="UniProtKB-KW"/>
</dbReference>
<gene>
    <name evidence="1" type="ORF">Mco01_46940</name>
</gene>
<dbReference type="EMBL" id="BOOC01000023">
    <property type="protein sequence ID" value="GIH41694.1"/>
    <property type="molecule type" value="Genomic_DNA"/>
</dbReference>
<dbReference type="CDD" id="cd02603">
    <property type="entry name" value="HAD_sEH-N_like"/>
    <property type="match status" value="1"/>
</dbReference>
<sequence>MTLVLFDYGNVISLPQDRDDVARLVRMAGEVPGFEERYWEFRLDFDRAALDPGEYWSRVCGRPVSGDELDRIVAADVESWSRPNEDTTAVVGELSAAGVPMALLSNAPICVADGVDTLAFMAPIGPRFYSGRMGLVKPDPLIYRRVVETLGVRAEDVVFVDDRLENIAGAEEAGLSGIHFRDASTLRDDLKAVLHRPVR</sequence>
<dbReference type="PRINTS" id="PR00413">
    <property type="entry name" value="HADHALOGNASE"/>
</dbReference>
<evidence type="ECO:0000313" key="1">
    <source>
        <dbReference type="EMBL" id="GIH41694.1"/>
    </source>
</evidence>
<dbReference type="InterPro" id="IPR023214">
    <property type="entry name" value="HAD_sf"/>
</dbReference>
<reference evidence="1 2" key="1">
    <citation type="submission" date="2021-01" db="EMBL/GenBank/DDBJ databases">
        <title>Whole genome shotgun sequence of Microbispora corallina NBRC 16416.</title>
        <authorList>
            <person name="Komaki H."/>
            <person name="Tamura T."/>
        </authorList>
    </citation>
    <scope>NUCLEOTIDE SEQUENCE [LARGE SCALE GENOMIC DNA]</scope>
    <source>
        <strain evidence="1 2">NBRC 16416</strain>
    </source>
</reference>
<dbReference type="PANTHER" id="PTHR43611">
    <property type="entry name" value="ALPHA-D-GLUCOSE 1-PHOSPHATE PHOSPHATASE"/>
    <property type="match status" value="1"/>
</dbReference>
<dbReference type="Gene3D" id="3.40.50.1000">
    <property type="entry name" value="HAD superfamily/HAD-like"/>
    <property type="match status" value="1"/>
</dbReference>
<dbReference type="RefSeq" id="WP_204059006.1">
    <property type="nucleotide sequence ID" value="NZ_BAAAGP010000024.1"/>
</dbReference>
<dbReference type="NCBIfam" id="TIGR01509">
    <property type="entry name" value="HAD-SF-IA-v3"/>
    <property type="match status" value="1"/>
</dbReference>
<dbReference type="PANTHER" id="PTHR43611:SF3">
    <property type="entry name" value="FLAVIN MONONUCLEOTIDE HYDROLASE 1, CHLOROPLATIC"/>
    <property type="match status" value="1"/>
</dbReference>
<name>A0ABQ4G3R3_9ACTN</name>
<keyword evidence="2" id="KW-1185">Reference proteome</keyword>
<organism evidence="1 2">
    <name type="scientific">Microbispora corallina</name>
    <dbReference type="NCBI Taxonomy" id="83302"/>
    <lineage>
        <taxon>Bacteria</taxon>
        <taxon>Bacillati</taxon>
        <taxon>Actinomycetota</taxon>
        <taxon>Actinomycetes</taxon>
        <taxon>Streptosporangiales</taxon>
        <taxon>Streptosporangiaceae</taxon>
        <taxon>Microbispora</taxon>
    </lineage>
</organism>
<dbReference type="Proteomes" id="UP000603904">
    <property type="component" value="Unassembled WGS sequence"/>
</dbReference>
<proteinExistence type="predicted"/>
<keyword evidence="1" id="KW-0378">Hydrolase</keyword>
<comment type="caution">
    <text evidence="1">The sequence shown here is derived from an EMBL/GenBank/DDBJ whole genome shotgun (WGS) entry which is preliminary data.</text>
</comment>
<accession>A0ABQ4G3R3</accession>
<dbReference type="InterPro" id="IPR006439">
    <property type="entry name" value="HAD-SF_hydro_IA"/>
</dbReference>
<evidence type="ECO:0000313" key="2">
    <source>
        <dbReference type="Proteomes" id="UP000603904"/>
    </source>
</evidence>
<dbReference type="Pfam" id="PF00702">
    <property type="entry name" value="Hydrolase"/>
    <property type="match status" value="1"/>
</dbReference>